<keyword evidence="1" id="KW-1133">Transmembrane helix</keyword>
<reference evidence="5" key="1">
    <citation type="submission" date="2016-10" db="EMBL/GenBank/DDBJ databases">
        <authorList>
            <person name="Varghese N."/>
            <person name="Submissions S."/>
        </authorList>
    </citation>
    <scope>NUCLEOTIDE SEQUENCE [LARGE SCALE GENOMIC DNA]</scope>
    <source>
        <strain evidence="5">DSM 24204</strain>
    </source>
</reference>
<evidence type="ECO:0000313" key="5">
    <source>
        <dbReference type="Proteomes" id="UP000198883"/>
    </source>
</evidence>
<dbReference type="InterPro" id="IPR025588">
    <property type="entry name" value="YcxB-like_C"/>
</dbReference>
<feature type="transmembrane region" description="Helical" evidence="1">
    <location>
        <begin position="53"/>
        <end position="71"/>
    </location>
</feature>
<dbReference type="AlphaFoldDB" id="A0A1H7TZC4"/>
<dbReference type="EMBL" id="FOBN01000001">
    <property type="protein sequence ID" value="SEL90023.1"/>
    <property type="molecule type" value="Genomic_DNA"/>
</dbReference>
<evidence type="ECO:0000313" key="3">
    <source>
        <dbReference type="EMBL" id="MDP8084673.1"/>
    </source>
</evidence>
<dbReference type="Proteomes" id="UP001224812">
    <property type="component" value="Unassembled WGS sequence"/>
</dbReference>
<keyword evidence="6" id="KW-1185">Reference proteome</keyword>
<evidence type="ECO:0000259" key="2">
    <source>
        <dbReference type="Pfam" id="PF14317"/>
    </source>
</evidence>
<reference evidence="3 6" key="3">
    <citation type="journal article" date="2023" name="Front. Microbiol.">
        <title>Phylogeography and host specificity of Pasteurellaceae pathogenic to sea-farmed fish in the north-east Atlantic.</title>
        <authorList>
            <person name="Gulla S."/>
            <person name="Colquhoun D.J."/>
            <person name="Olsen A.B."/>
            <person name="Spilsberg B."/>
            <person name="Lagesen K."/>
            <person name="Aakesson C.P."/>
            <person name="Strom S."/>
            <person name="Manji F."/>
            <person name="Birkbeck T.H."/>
            <person name="Nilsen H.K."/>
        </authorList>
    </citation>
    <scope>NUCLEOTIDE SEQUENCE [LARGE SCALE GENOMIC DNA]</scope>
    <source>
        <strain evidence="3 6">VIO11850</strain>
    </source>
</reference>
<dbReference type="GeneID" id="83544765"/>
<dbReference type="STRING" id="97481.SAMN05444853_10188"/>
<dbReference type="Pfam" id="PF14317">
    <property type="entry name" value="YcxB"/>
    <property type="match status" value="1"/>
</dbReference>
<accession>A0A1H7TZC4</accession>
<feature type="domain" description="YcxB-like C-terminal" evidence="2">
    <location>
        <begin position="96"/>
        <end position="155"/>
    </location>
</feature>
<evidence type="ECO:0000313" key="6">
    <source>
        <dbReference type="Proteomes" id="UP001224812"/>
    </source>
</evidence>
<gene>
    <name evidence="3" type="ORF">QJT92_01830</name>
    <name evidence="4" type="ORF">SAMN05444853_10188</name>
</gene>
<proteinExistence type="predicted"/>
<reference evidence="4" key="2">
    <citation type="submission" date="2016-10" db="EMBL/GenBank/DDBJ databases">
        <authorList>
            <person name="de Groot N.N."/>
        </authorList>
    </citation>
    <scope>NUCLEOTIDE SEQUENCE [LARGE SCALE GENOMIC DNA]</scope>
    <source>
        <strain evidence="4">DSM 24204</strain>
    </source>
</reference>
<organism evidence="4 5">
    <name type="scientific">Phocoenobacter skyensis</name>
    <dbReference type="NCBI Taxonomy" id="97481"/>
    <lineage>
        <taxon>Bacteria</taxon>
        <taxon>Pseudomonadati</taxon>
        <taxon>Pseudomonadota</taxon>
        <taxon>Gammaproteobacteria</taxon>
        <taxon>Pasteurellales</taxon>
        <taxon>Pasteurellaceae</taxon>
        <taxon>Phocoenobacter</taxon>
    </lineage>
</organism>
<evidence type="ECO:0000256" key="1">
    <source>
        <dbReference type="SAM" id="Phobius"/>
    </source>
</evidence>
<dbReference type="RefSeq" id="WP_090919403.1">
    <property type="nucleotide sequence ID" value="NZ_CP016180.1"/>
</dbReference>
<evidence type="ECO:0000313" key="4">
    <source>
        <dbReference type="EMBL" id="SEL90023.1"/>
    </source>
</evidence>
<dbReference type="EMBL" id="JASAVS010000002">
    <property type="protein sequence ID" value="MDP8084673.1"/>
    <property type="molecule type" value="Genomic_DNA"/>
</dbReference>
<keyword evidence="1" id="KW-0472">Membrane</keyword>
<sequence>MNIQYQITEQDYINANSISIRNRKKNWHSVVCGLSFFFILGILGASFNDYYPNQSYFLFIVIILLVGYARFIGKQTVKFEYANNAFIKQPMNLAVNEEGCLFVGEFSQERVHWNHIYQYIESKQYWLIHLSPYLMHIVPKTGLSEEEQQQFSTILQQNIGERGKIDKTKWSKK</sequence>
<dbReference type="OrthoDB" id="339559at2"/>
<name>A0A1H7TZC4_9PAST</name>
<feature type="transmembrane region" description="Helical" evidence="1">
    <location>
        <begin position="27"/>
        <end position="47"/>
    </location>
</feature>
<dbReference type="Proteomes" id="UP000198883">
    <property type="component" value="Unassembled WGS sequence"/>
</dbReference>
<keyword evidence="1" id="KW-0812">Transmembrane</keyword>
<protein>
    <submittedName>
        <fullName evidence="3">YcxB family protein</fullName>
    </submittedName>
    <submittedName>
        <fullName evidence="4">YcxB-like protein</fullName>
    </submittedName>
</protein>